<feature type="domain" description="Carbohydrate kinase PfkB" evidence="6">
    <location>
        <begin position="1"/>
        <end position="197"/>
    </location>
</feature>
<dbReference type="PANTHER" id="PTHR43085">
    <property type="entry name" value="HEXOKINASE FAMILY MEMBER"/>
    <property type="match status" value="1"/>
</dbReference>
<keyword evidence="4 7" id="KW-0418">Kinase</keyword>
<evidence type="ECO:0000256" key="2">
    <source>
        <dbReference type="ARBA" id="ARBA00022679"/>
    </source>
</evidence>
<dbReference type="Proteomes" id="UP001596442">
    <property type="component" value="Unassembled WGS sequence"/>
</dbReference>
<keyword evidence="3" id="KW-0547">Nucleotide-binding</keyword>
<accession>A0ABD5SGX8</accession>
<evidence type="ECO:0000313" key="8">
    <source>
        <dbReference type="Proteomes" id="UP001596442"/>
    </source>
</evidence>
<comment type="similarity">
    <text evidence="1">Belongs to the carbohydrate kinase PfkB family.</text>
</comment>
<comment type="caution">
    <text evidence="7">The sequence shown here is derived from an EMBL/GenBank/DDBJ whole genome shotgun (WGS) entry which is preliminary data.</text>
</comment>
<dbReference type="EMBL" id="JBHSWW010000322">
    <property type="protein sequence ID" value="MFC6754654.1"/>
    <property type="molecule type" value="Genomic_DNA"/>
</dbReference>
<evidence type="ECO:0000256" key="3">
    <source>
        <dbReference type="ARBA" id="ARBA00022741"/>
    </source>
</evidence>
<feature type="non-terminal residue" evidence="7">
    <location>
        <position position="217"/>
    </location>
</feature>
<dbReference type="SUPFAM" id="SSF53613">
    <property type="entry name" value="Ribokinase-like"/>
    <property type="match status" value="1"/>
</dbReference>
<evidence type="ECO:0000313" key="7">
    <source>
        <dbReference type="EMBL" id="MFC6754654.1"/>
    </source>
</evidence>
<sequence length="217" mass="22878">MTEILVTGEALIDFLPEGEADLVDTETFHRRAGGAPANVAVGLARLGEPPLFWTRLAEDPFGDHLTATLTGNGVRPDLIERDPEADTTLAFVSLDPDADRAFSFHRNGTADTRLQPGAVGDDALAEIEWVHAGGVVLADEPSRSATIDLLERARDAGAVVSFDPNARPELFAGDDLVTTCRRAFGLADVVKASGEDLVPGLLDGVDADPARADPTAL</sequence>
<dbReference type="GO" id="GO:0005524">
    <property type="term" value="F:ATP binding"/>
    <property type="evidence" value="ECO:0007669"/>
    <property type="project" value="UniProtKB-KW"/>
</dbReference>
<dbReference type="Gene3D" id="3.40.1190.20">
    <property type="match status" value="1"/>
</dbReference>
<protein>
    <submittedName>
        <fullName evidence="7">PfkB family carbohydrate kinase</fullName>
    </submittedName>
</protein>
<dbReference type="GO" id="GO:0016301">
    <property type="term" value="F:kinase activity"/>
    <property type="evidence" value="ECO:0007669"/>
    <property type="project" value="UniProtKB-KW"/>
</dbReference>
<dbReference type="InterPro" id="IPR011611">
    <property type="entry name" value="PfkB_dom"/>
</dbReference>
<keyword evidence="8" id="KW-1185">Reference proteome</keyword>
<evidence type="ECO:0000256" key="1">
    <source>
        <dbReference type="ARBA" id="ARBA00010688"/>
    </source>
</evidence>
<gene>
    <name evidence="7" type="ORF">ACFQEU_14485</name>
</gene>
<organism evidence="7 8">
    <name type="scientific">Halorubrum tibetense</name>
    <dbReference type="NCBI Taxonomy" id="175631"/>
    <lineage>
        <taxon>Archaea</taxon>
        <taxon>Methanobacteriati</taxon>
        <taxon>Methanobacteriota</taxon>
        <taxon>Stenosarchaea group</taxon>
        <taxon>Halobacteria</taxon>
        <taxon>Halobacteriales</taxon>
        <taxon>Haloferacaceae</taxon>
        <taxon>Halorubrum</taxon>
    </lineage>
</organism>
<dbReference type="InterPro" id="IPR050306">
    <property type="entry name" value="PfkB_Carbo_kinase"/>
</dbReference>
<dbReference type="PANTHER" id="PTHR43085:SF1">
    <property type="entry name" value="PSEUDOURIDINE KINASE-RELATED"/>
    <property type="match status" value="1"/>
</dbReference>
<keyword evidence="2" id="KW-0808">Transferase</keyword>
<name>A0ABD5SGX8_9EURY</name>
<reference evidence="7 8" key="1">
    <citation type="journal article" date="2019" name="Int. J. Syst. Evol. Microbiol.">
        <title>The Global Catalogue of Microorganisms (GCM) 10K type strain sequencing project: providing services to taxonomists for standard genome sequencing and annotation.</title>
        <authorList>
            <consortium name="The Broad Institute Genomics Platform"/>
            <consortium name="The Broad Institute Genome Sequencing Center for Infectious Disease"/>
            <person name="Wu L."/>
            <person name="Ma J."/>
        </authorList>
    </citation>
    <scope>NUCLEOTIDE SEQUENCE [LARGE SCALE GENOMIC DNA]</scope>
    <source>
        <strain evidence="7 8">CGMCC 1.3239</strain>
    </source>
</reference>
<keyword evidence="5" id="KW-0067">ATP-binding</keyword>
<evidence type="ECO:0000256" key="5">
    <source>
        <dbReference type="ARBA" id="ARBA00022840"/>
    </source>
</evidence>
<dbReference type="AlphaFoldDB" id="A0ABD5SGX8"/>
<evidence type="ECO:0000256" key="4">
    <source>
        <dbReference type="ARBA" id="ARBA00022777"/>
    </source>
</evidence>
<proteinExistence type="inferred from homology"/>
<dbReference type="RefSeq" id="WP_379783296.1">
    <property type="nucleotide sequence ID" value="NZ_JBHSWW010000322.1"/>
</dbReference>
<evidence type="ECO:0000259" key="6">
    <source>
        <dbReference type="Pfam" id="PF00294"/>
    </source>
</evidence>
<dbReference type="Pfam" id="PF00294">
    <property type="entry name" value="PfkB"/>
    <property type="match status" value="1"/>
</dbReference>
<dbReference type="InterPro" id="IPR029056">
    <property type="entry name" value="Ribokinase-like"/>
</dbReference>